<dbReference type="SMART" id="SM00862">
    <property type="entry name" value="Trans_reg_C"/>
    <property type="match status" value="1"/>
</dbReference>
<keyword evidence="2" id="KW-0597">Phosphoprotein</keyword>
<evidence type="ECO:0000256" key="3">
    <source>
        <dbReference type="PROSITE-ProRule" id="PRU01091"/>
    </source>
</evidence>
<proteinExistence type="predicted"/>
<keyword evidence="7" id="KW-1185">Reference proteome</keyword>
<sequence length="223" mass="24582">MRLLVVEDDPLISRTLQRSLSTLGYAIDVFDTLAPARDAARQGGFDLILLDLGLPDGQGMDLLSELRQRNDLTPVLIITARDGVDDRVRGLDLGADDYLAKPFSLVEMEARVRALLRRSQGRSDNTLRFGPLAMSTRSGTFTLVGATLDLPPRERLLLESLMLHAGKVVSREVIEGKVFGYGEVGSNALEVYISRLRKRLAGSEIQIRTLRGLGYRLEMTDAG</sequence>
<dbReference type="EMBL" id="JBAKAP010000002">
    <property type="protein sequence ID" value="MEL0615633.1"/>
    <property type="molecule type" value="Genomic_DNA"/>
</dbReference>
<dbReference type="CDD" id="cd17624">
    <property type="entry name" value="REC_OmpR_PmrA-like"/>
    <property type="match status" value="1"/>
</dbReference>
<comment type="caution">
    <text evidence="6">The sequence shown here is derived from an EMBL/GenBank/DDBJ whole genome shotgun (WGS) entry which is preliminary data.</text>
</comment>
<dbReference type="InterPro" id="IPR001867">
    <property type="entry name" value="OmpR/PhoB-type_DNA-bd"/>
</dbReference>
<dbReference type="Pfam" id="PF00072">
    <property type="entry name" value="Response_reg"/>
    <property type="match status" value="1"/>
</dbReference>
<dbReference type="PANTHER" id="PTHR48111:SF36">
    <property type="entry name" value="TRANSCRIPTIONAL REGULATORY PROTEIN CUTR"/>
    <property type="match status" value="1"/>
</dbReference>
<dbReference type="RefSeq" id="WP_077378999.1">
    <property type="nucleotide sequence ID" value="NZ_BJOH01000046.1"/>
</dbReference>
<feature type="DNA-binding region" description="OmpR/PhoB-type" evidence="3">
    <location>
        <begin position="124"/>
        <end position="219"/>
    </location>
</feature>
<protein>
    <submittedName>
        <fullName evidence="6">Response regulator</fullName>
    </submittedName>
</protein>
<dbReference type="Pfam" id="PF00486">
    <property type="entry name" value="Trans_reg_C"/>
    <property type="match status" value="1"/>
</dbReference>
<feature type="modified residue" description="4-aspartylphosphate" evidence="2">
    <location>
        <position position="51"/>
    </location>
</feature>
<dbReference type="Proteomes" id="UP001378242">
    <property type="component" value="Unassembled WGS sequence"/>
</dbReference>
<reference evidence="6 7" key="1">
    <citation type="submission" date="2024-02" db="EMBL/GenBank/DDBJ databases">
        <title>Bacteria isolated from the canopy kelp, Nereocystis luetkeana.</title>
        <authorList>
            <person name="Pfister C.A."/>
            <person name="Younker I.T."/>
            <person name="Light S.H."/>
        </authorList>
    </citation>
    <scope>NUCLEOTIDE SEQUENCE [LARGE SCALE GENOMIC DNA]</scope>
    <source>
        <strain evidence="6 7">TI.5.07</strain>
    </source>
</reference>
<dbReference type="InterPro" id="IPR011006">
    <property type="entry name" value="CheY-like_superfamily"/>
</dbReference>
<keyword evidence="1 3" id="KW-0238">DNA-binding</keyword>
<organism evidence="6 7">
    <name type="scientific">Cobetia marina</name>
    <name type="common">Deleya marina</name>
    <dbReference type="NCBI Taxonomy" id="28258"/>
    <lineage>
        <taxon>Bacteria</taxon>
        <taxon>Pseudomonadati</taxon>
        <taxon>Pseudomonadota</taxon>
        <taxon>Gammaproteobacteria</taxon>
        <taxon>Oceanospirillales</taxon>
        <taxon>Halomonadaceae</taxon>
        <taxon>Cobetia</taxon>
    </lineage>
</organism>
<dbReference type="GeneID" id="43179203"/>
<dbReference type="PROSITE" id="PS51755">
    <property type="entry name" value="OMPR_PHOB"/>
    <property type="match status" value="1"/>
</dbReference>
<dbReference type="SUPFAM" id="SSF46894">
    <property type="entry name" value="C-terminal effector domain of the bipartite response regulators"/>
    <property type="match status" value="1"/>
</dbReference>
<gene>
    <name evidence="6" type="ORF">V6243_02230</name>
</gene>
<dbReference type="SMART" id="SM00448">
    <property type="entry name" value="REC"/>
    <property type="match status" value="1"/>
</dbReference>
<evidence type="ECO:0000313" key="6">
    <source>
        <dbReference type="EMBL" id="MEL0615633.1"/>
    </source>
</evidence>
<dbReference type="CDD" id="cd00383">
    <property type="entry name" value="trans_reg_C"/>
    <property type="match status" value="1"/>
</dbReference>
<dbReference type="PANTHER" id="PTHR48111">
    <property type="entry name" value="REGULATOR OF RPOS"/>
    <property type="match status" value="1"/>
</dbReference>
<dbReference type="InterPro" id="IPR001789">
    <property type="entry name" value="Sig_transdc_resp-reg_receiver"/>
</dbReference>
<dbReference type="PROSITE" id="PS50110">
    <property type="entry name" value="RESPONSE_REGULATORY"/>
    <property type="match status" value="1"/>
</dbReference>
<dbReference type="InterPro" id="IPR036388">
    <property type="entry name" value="WH-like_DNA-bd_sf"/>
</dbReference>
<dbReference type="Gene3D" id="6.10.250.690">
    <property type="match status" value="1"/>
</dbReference>
<feature type="domain" description="Response regulatory" evidence="4">
    <location>
        <begin position="2"/>
        <end position="116"/>
    </location>
</feature>
<evidence type="ECO:0000256" key="1">
    <source>
        <dbReference type="ARBA" id="ARBA00023125"/>
    </source>
</evidence>
<dbReference type="SUPFAM" id="SSF52172">
    <property type="entry name" value="CheY-like"/>
    <property type="match status" value="1"/>
</dbReference>
<evidence type="ECO:0000259" key="4">
    <source>
        <dbReference type="PROSITE" id="PS50110"/>
    </source>
</evidence>
<dbReference type="InterPro" id="IPR039420">
    <property type="entry name" value="WalR-like"/>
</dbReference>
<dbReference type="Gene3D" id="3.40.50.2300">
    <property type="match status" value="1"/>
</dbReference>
<dbReference type="Gene3D" id="1.10.10.10">
    <property type="entry name" value="Winged helix-like DNA-binding domain superfamily/Winged helix DNA-binding domain"/>
    <property type="match status" value="1"/>
</dbReference>
<dbReference type="InterPro" id="IPR016032">
    <property type="entry name" value="Sig_transdc_resp-reg_C-effctor"/>
</dbReference>
<evidence type="ECO:0000313" key="7">
    <source>
        <dbReference type="Proteomes" id="UP001378242"/>
    </source>
</evidence>
<evidence type="ECO:0000256" key="2">
    <source>
        <dbReference type="PROSITE-ProRule" id="PRU00169"/>
    </source>
</evidence>
<name>A0ABU9GAY7_COBMA</name>
<accession>A0ABU9GAY7</accession>
<feature type="domain" description="OmpR/PhoB-type" evidence="5">
    <location>
        <begin position="124"/>
        <end position="219"/>
    </location>
</feature>
<evidence type="ECO:0000259" key="5">
    <source>
        <dbReference type="PROSITE" id="PS51755"/>
    </source>
</evidence>